<sequence length="195" mass="22309">MVRESTPERINAFSDGVFAIIITIMILELKRPEHPTFVALWAEWPTWISYMASYGFIAIVWINHHFLMHHAKAPTLRLIWANFAHLFSVSLIPFLTDWMAETRLERVPVSMYAFTFLMVNITYLILIWETLGTKKSAGAPNQARRLFHLRSVLTNLIFGGAAIVALWHPYVGFAMACACLTLYLRPDVPGMRVGK</sequence>
<evidence type="ECO:0000256" key="3">
    <source>
        <dbReference type="ARBA" id="ARBA00022448"/>
    </source>
</evidence>
<dbReference type="GO" id="GO:0016020">
    <property type="term" value="C:membrane"/>
    <property type="evidence" value="ECO:0007669"/>
    <property type="project" value="UniProtKB-SubCell"/>
</dbReference>
<dbReference type="EMBL" id="CP032382">
    <property type="protein sequence ID" value="AYB35774.1"/>
    <property type="molecule type" value="Genomic_DNA"/>
</dbReference>
<dbReference type="InterPro" id="IPR010617">
    <property type="entry name" value="TMEM175-like"/>
</dbReference>
<evidence type="ECO:0000256" key="6">
    <source>
        <dbReference type="ARBA" id="ARBA00022826"/>
    </source>
</evidence>
<comment type="similarity">
    <text evidence="2">Belongs to the TMEM175 family.</text>
</comment>
<organism evidence="14 15">
    <name type="scientific">Chryseolinea soli</name>
    <dbReference type="NCBI Taxonomy" id="2321403"/>
    <lineage>
        <taxon>Bacteria</taxon>
        <taxon>Pseudomonadati</taxon>
        <taxon>Bacteroidota</taxon>
        <taxon>Cytophagia</taxon>
        <taxon>Cytophagales</taxon>
        <taxon>Fulvivirgaceae</taxon>
        <taxon>Chryseolinea</taxon>
    </lineage>
</organism>
<keyword evidence="8 13" id="KW-1133">Transmembrane helix</keyword>
<dbReference type="KEGG" id="chk:D4L85_30695"/>
<keyword evidence="6" id="KW-0631">Potassium channel</keyword>
<dbReference type="GO" id="GO:0015252">
    <property type="term" value="F:proton channel activity"/>
    <property type="evidence" value="ECO:0007669"/>
    <property type="project" value="InterPro"/>
</dbReference>
<evidence type="ECO:0000256" key="2">
    <source>
        <dbReference type="ARBA" id="ARBA00006920"/>
    </source>
</evidence>
<keyword evidence="5 13" id="KW-0812">Transmembrane</keyword>
<evidence type="ECO:0000256" key="1">
    <source>
        <dbReference type="ARBA" id="ARBA00004141"/>
    </source>
</evidence>
<keyword evidence="15" id="KW-1185">Reference proteome</keyword>
<proteinExistence type="inferred from homology"/>
<evidence type="ECO:0000256" key="9">
    <source>
        <dbReference type="ARBA" id="ARBA00023065"/>
    </source>
</evidence>
<evidence type="ECO:0000256" key="12">
    <source>
        <dbReference type="ARBA" id="ARBA00034430"/>
    </source>
</evidence>
<keyword evidence="3" id="KW-0813">Transport</keyword>
<comment type="catalytic activity">
    <reaction evidence="12">
        <text>K(+)(in) = K(+)(out)</text>
        <dbReference type="Rhea" id="RHEA:29463"/>
        <dbReference type="ChEBI" id="CHEBI:29103"/>
    </reaction>
</comment>
<evidence type="ECO:0000313" key="15">
    <source>
        <dbReference type="Proteomes" id="UP000266183"/>
    </source>
</evidence>
<dbReference type="Proteomes" id="UP000266183">
    <property type="component" value="Chromosome"/>
</dbReference>
<keyword evidence="7" id="KW-0630">Potassium</keyword>
<evidence type="ECO:0000256" key="13">
    <source>
        <dbReference type="SAM" id="Phobius"/>
    </source>
</evidence>
<feature type="transmembrane region" description="Helical" evidence="13">
    <location>
        <begin position="12"/>
        <end position="27"/>
    </location>
</feature>
<gene>
    <name evidence="14" type="ORF">D4L85_30695</name>
</gene>
<evidence type="ECO:0000256" key="7">
    <source>
        <dbReference type="ARBA" id="ARBA00022958"/>
    </source>
</evidence>
<dbReference type="Pfam" id="PF06736">
    <property type="entry name" value="TMEM175"/>
    <property type="match status" value="1"/>
</dbReference>
<feature type="transmembrane region" description="Helical" evidence="13">
    <location>
        <begin position="47"/>
        <end position="67"/>
    </location>
</feature>
<keyword evidence="9" id="KW-0406">Ion transport</keyword>
<dbReference type="GO" id="GO:0005267">
    <property type="term" value="F:potassium channel activity"/>
    <property type="evidence" value="ECO:0007669"/>
    <property type="project" value="UniProtKB-KW"/>
</dbReference>
<feature type="transmembrane region" description="Helical" evidence="13">
    <location>
        <begin position="152"/>
        <end position="184"/>
    </location>
</feature>
<evidence type="ECO:0000256" key="8">
    <source>
        <dbReference type="ARBA" id="ARBA00022989"/>
    </source>
</evidence>
<keyword evidence="11" id="KW-0407">Ion channel</keyword>
<comment type="subcellular location">
    <subcellularLocation>
        <location evidence="1">Membrane</location>
        <topology evidence="1">Multi-pass membrane protein</topology>
    </subcellularLocation>
</comment>
<keyword evidence="10 13" id="KW-0472">Membrane</keyword>
<evidence type="ECO:0000256" key="10">
    <source>
        <dbReference type="ARBA" id="ARBA00023136"/>
    </source>
</evidence>
<name>A0A385SXW4_9BACT</name>
<dbReference type="OrthoDB" id="7626281at2"/>
<feature type="transmembrane region" description="Helical" evidence="13">
    <location>
        <begin position="112"/>
        <end position="131"/>
    </location>
</feature>
<evidence type="ECO:0000256" key="11">
    <source>
        <dbReference type="ARBA" id="ARBA00023303"/>
    </source>
</evidence>
<reference evidence="15" key="1">
    <citation type="submission" date="2018-09" db="EMBL/GenBank/DDBJ databases">
        <title>Chryseolinea sp. KIS68-18 isolated from soil.</title>
        <authorList>
            <person name="Weon H.-Y."/>
            <person name="Kwon S.-W."/>
            <person name="Lee S.A."/>
        </authorList>
    </citation>
    <scope>NUCLEOTIDE SEQUENCE [LARGE SCALE GENOMIC DNA]</scope>
    <source>
        <strain evidence="15">KIS68-18</strain>
    </source>
</reference>
<accession>A0A385SXW4</accession>
<keyword evidence="4" id="KW-0633">Potassium transport</keyword>
<evidence type="ECO:0000313" key="14">
    <source>
        <dbReference type="EMBL" id="AYB35774.1"/>
    </source>
</evidence>
<evidence type="ECO:0000256" key="4">
    <source>
        <dbReference type="ARBA" id="ARBA00022538"/>
    </source>
</evidence>
<feature type="transmembrane region" description="Helical" evidence="13">
    <location>
        <begin position="79"/>
        <end position="100"/>
    </location>
</feature>
<evidence type="ECO:0000256" key="5">
    <source>
        <dbReference type="ARBA" id="ARBA00022692"/>
    </source>
</evidence>
<protein>
    <submittedName>
        <fullName evidence="14">DUF1211 domain-containing protein</fullName>
    </submittedName>
</protein>
<dbReference type="AlphaFoldDB" id="A0A385SXW4"/>